<evidence type="ECO:0000313" key="2">
    <source>
        <dbReference type="Proteomes" id="UP001165080"/>
    </source>
</evidence>
<dbReference type="AlphaFoldDB" id="A0A9W6BTM5"/>
<proteinExistence type="predicted"/>
<accession>A0A9W6BTM5</accession>
<comment type="caution">
    <text evidence="1">The sequence shown here is derived from an EMBL/GenBank/DDBJ whole genome shotgun (WGS) entry which is preliminary data.</text>
</comment>
<organism evidence="1 2">
    <name type="scientific">Pleodorina starrii</name>
    <dbReference type="NCBI Taxonomy" id="330485"/>
    <lineage>
        <taxon>Eukaryota</taxon>
        <taxon>Viridiplantae</taxon>
        <taxon>Chlorophyta</taxon>
        <taxon>core chlorophytes</taxon>
        <taxon>Chlorophyceae</taxon>
        <taxon>CS clade</taxon>
        <taxon>Chlamydomonadales</taxon>
        <taxon>Volvocaceae</taxon>
        <taxon>Pleodorina</taxon>
    </lineage>
</organism>
<dbReference type="EMBL" id="BRXU01000019">
    <property type="protein sequence ID" value="GLC57680.1"/>
    <property type="molecule type" value="Genomic_DNA"/>
</dbReference>
<dbReference type="Proteomes" id="UP001165080">
    <property type="component" value="Unassembled WGS sequence"/>
</dbReference>
<gene>
    <name evidence="1" type="primary">PLESTB004342</name>
    <name evidence="1" type="ORF">PLESTB_001253000</name>
</gene>
<name>A0A9W6BTM5_9CHLO</name>
<evidence type="ECO:0000313" key="1">
    <source>
        <dbReference type="EMBL" id="GLC57680.1"/>
    </source>
</evidence>
<reference evidence="1 2" key="1">
    <citation type="journal article" date="2023" name="Commun. Biol.">
        <title>Reorganization of the ancestral sex-determining regions during the evolution of trioecy in Pleodorina starrii.</title>
        <authorList>
            <person name="Takahashi K."/>
            <person name="Suzuki S."/>
            <person name="Kawai-Toyooka H."/>
            <person name="Yamamoto K."/>
            <person name="Hamaji T."/>
            <person name="Ootsuki R."/>
            <person name="Yamaguchi H."/>
            <person name="Kawachi M."/>
            <person name="Higashiyama T."/>
            <person name="Nozaki H."/>
        </authorList>
    </citation>
    <scope>NUCLEOTIDE SEQUENCE [LARGE SCALE GENOMIC DNA]</scope>
    <source>
        <strain evidence="1 2">NIES-4479</strain>
    </source>
</reference>
<keyword evidence="2" id="KW-1185">Reference proteome</keyword>
<sequence>MRRQSLLQQPLKLLPHLHLHLQQHLRRNLLLLLLLRGPSPQVQPQLQPLLRRRLRNQRPEVKNRPGHHQLNPQRSARLLALRPPAHRSRRGRRRLQQTRQMLQRQLPAQDARRQVRRVAVPQVVAPQRGRIAGHHSFSERLHHRALLRLADVLGGLFEKFVKVGR</sequence>
<protein>
    <submittedName>
        <fullName evidence="1">Uncharacterized protein</fullName>
    </submittedName>
</protein>